<accession>A0AAD8ELT2</accession>
<dbReference type="AlphaFoldDB" id="A0AAD8ELT2"/>
<feature type="non-terminal residue" evidence="1">
    <location>
        <position position="107"/>
    </location>
</feature>
<organism evidence="1 2">
    <name type="scientific">Diploptera punctata</name>
    <name type="common">Pacific beetle cockroach</name>
    <dbReference type="NCBI Taxonomy" id="6984"/>
    <lineage>
        <taxon>Eukaryota</taxon>
        <taxon>Metazoa</taxon>
        <taxon>Ecdysozoa</taxon>
        <taxon>Arthropoda</taxon>
        <taxon>Hexapoda</taxon>
        <taxon>Insecta</taxon>
        <taxon>Pterygota</taxon>
        <taxon>Neoptera</taxon>
        <taxon>Polyneoptera</taxon>
        <taxon>Dictyoptera</taxon>
        <taxon>Blattodea</taxon>
        <taxon>Blaberoidea</taxon>
        <taxon>Blaberidae</taxon>
        <taxon>Diplopterinae</taxon>
        <taxon>Diploptera</taxon>
    </lineage>
</organism>
<keyword evidence="2" id="KW-1185">Reference proteome</keyword>
<dbReference type="Proteomes" id="UP001233999">
    <property type="component" value="Unassembled WGS sequence"/>
</dbReference>
<gene>
    <name evidence="1" type="ORF">L9F63_013737</name>
</gene>
<proteinExistence type="predicted"/>
<dbReference type="EMBL" id="JASPKZ010002701">
    <property type="protein sequence ID" value="KAJ9594973.1"/>
    <property type="molecule type" value="Genomic_DNA"/>
</dbReference>
<protein>
    <submittedName>
        <fullName evidence="1">Uncharacterized protein</fullName>
    </submittedName>
</protein>
<reference evidence="1" key="2">
    <citation type="submission" date="2023-05" db="EMBL/GenBank/DDBJ databases">
        <authorList>
            <person name="Fouks B."/>
        </authorList>
    </citation>
    <scope>NUCLEOTIDE SEQUENCE</scope>
    <source>
        <strain evidence="1">Stay&amp;Tobe</strain>
        <tissue evidence="1">Testes</tissue>
    </source>
</reference>
<comment type="caution">
    <text evidence="1">The sequence shown here is derived from an EMBL/GenBank/DDBJ whole genome shotgun (WGS) entry which is preliminary data.</text>
</comment>
<evidence type="ECO:0000313" key="1">
    <source>
        <dbReference type="EMBL" id="KAJ9594973.1"/>
    </source>
</evidence>
<sequence>HVFQFPAQFLQECAFHSFLLLVRYFVFFNQHYESRISSCIFIFKIAICFRTGKTQSMRSFIPSESRNTNKINKEKLKFYGETIFEHEKDRKYYLCVATISLFKTAWR</sequence>
<name>A0AAD8ELT2_DIPPU</name>
<evidence type="ECO:0000313" key="2">
    <source>
        <dbReference type="Proteomes" id="UP001233999"/>
    </source>
</evidence>
<reference evidence="1" key="1">
    <citation type="journal article" date="2023" name="IScience">
        <title>Live-bearing cockroach genome reveals convergent evolutionary mechanisms linked to viviparity in insects and beyond.</title>
        <authorList>
            <person name="Fouks B."/>
            <person name="Harrison M.C."/>
            <person name="Mikhailova A.A."/>
            <person name="Marchal E."/>
            <person name="English S."/>
            <person name="Carruthers M."/>
            <person name="Jennings E.C."/>
            <person name="Chiamaka E.L."/>
            <person name="Frigard R.A."/>
            <person name="Pippel M."/>
            <person name="Attardo G.M."/>
            <person name="Benoit J.B."/>
            <person name="Bornberg-Bauer E."/>
            <person name="Tobe S.S."/>
        </authorList>
    </citation>
    <scope>NUCLEOTIDE SEQUENCE</scope>
    <source>
        <strain evidence="1">Stay&amp;Tobe</strain>
    </source>
</reference>
<feature type="non-terminal residue" evidence="1">
    <location>
        <position position="1"/>
    </location>
</feature>